<dbReference type="GO" id="GO:0005739">
    <property type="term" value="C:mitochondrion"/>
    <property type="evidence" value="ECO:0007669"/>
    <property type="project" value="TreeGrafter"/>
</dbReference>
<comment type="caution">
    <text evidence="3">The sequence shown here is derived from an EMBL/GenBank/DDBJ whole genome shotgun (WGS) entry which is preliminary data.</text>
</comment>
<proteinExistence type="predicted"/>
<evidence type="ECO:0000256" key="2">
    <source>
        <dbReference type="SAM" id="Phobius"/>
    </source>
</evidence>
<feature type="transmembrane region" description="Helical" evidence="2">
    <location>
        <begin position="118"/>
        <end position="140"/>
    </location>
</feature>
<gene>
    <name evidence="3" type="ORF">M153_72720001059</name>
</gene>
<evidence type="ECO:0000256" key="1">
    <source>
        <dbReference type="SAM" id="MobiDB-lite"/>
    </source>
</evidence>
<dbReference type="GO" id="GO:0045047">
    <property type="term" value="P:protein targeting to ER"/>
    <property type="evidence" value="ECO:0007669"/>
    <property type="project" value="InterPro"/>
</dbReference>
<reference evidence="3 4" key="1">
    <citation type="submission" date="2015-07" db="EMBL/GenBank/DDBJ databases">
        <title>The genome of Pseudoloma neurophilia, a relevant intracellular parasite of the zebrafish.</title>
        <authorList>
            <person name="Ndikumana S."/>
            <person name="Pelin A."/>
            <person name="Sanders J."/>
            <person name="Corradi N."/>
        </authorList>
    </citation>
    <scope>NUCLEOTIDE SEQUENCE [LARGE SCALE GENOMIC DNA]</scope>
    <source>
        <strain evidence="3 4">MK1</strain>
    </source>
</reference>
<dbReference type="Pfam" id="PF10032">
    <property type="entry name" value="Pho88"/>
    <property type="match status" value="1"/>
</dbReference>
<organism evidence="3 4">
    <name type="scientific">Pseudoloma neurophilia</name>
    <dbReference type="NCBI Taxonomy" id="146866"/>
    <lineage>
        <taxon>Eukaryota</taxon>
        <taxon>Fungi</taxon>
        <taxon>Fungi incertae sedis</taxon>
        <taxon>Microsporidia</taxon>
        <taxon>Pseudoloma</taxon>
    </lineage>
</organism>
<dbReference type="VEuPathDB" id="MicrosporidiaDB:M153_72720001059"/>
<protein>
    <submittedName>
        <fullName evidence="3">Inorganic phospphate transporter protein</fullName>
    </submittedName>
</protein>
<keyword evidence="4" id="KW-1185">Reference proteome</keyword>
<dbReference type="EMBL" id="LGUB01001002">
    <property type="protein sequence ID" value="KRH92342.1"/>
    <property type="molecule type" value="Genomic_DNA"/>
</dbReference>
<feature type="compositionally biased region" description="Basic and acidic residues" evidence="1">
    <location>
        <begin position="167"/>
        <end position="213"/>
    </location>
</feature>
<feature type="region of interest" description="Disordered" evidence="1">
    <location>
        <begin position="159"/>
        <end position="213"/>
    </location>
</feature>
<evidence type="ECO:0000313" key="3">
    <source>
        <dbReference type="EMBL" id="KRH92342.1"/>
    </source>
</evidence>
<evidence type="ECO:0000313" key="4">
    <source>
        <dbReference type="Proteomes" id="UP000051530"/>
    </source>
</evidence>
<dbReference type="PANTHER" id="PTHR28112">
    <property type="entry name" value="SRP-INDEPENDENT TARGETING PROTEIN 3"/>
    <property type="match status" value="1"/>
</dbReference>
<accession>A0A0R0LSB3</accession>
<keyword evidence="2" id="KW-0812">Transmembrane</keyword>
<keyword evidence="2" id="KW-1133">Transmembrane helix</keyword>
<dbReference type="InterPro" id="IPR012098">
    <property type="entry name" value="SND3_fun"/>
</dbReference>
<sequence length="240" mass="28145">MVQITMGSLDQTFNILSSLIIMQVLQRYPISSDSMTYLRIIYFIVISLQFMVFYYIKRIIETINDKRTFLIKDSDGNVQQSTFSSYDSDELNKLLKSSLFQIPIVLFLNIKMGMSQPLILQIITFIKNMLFLPLIHVYIFKERVFKIIRPFEETIVFSNTPEDEEEQKITDSDNQKVTEQKVTDTDQKVSEDKVTDSENQKVTDSDHKVSEKKVFDRKTEKIVEDDLEDDETLSSKKEEE</sequence>
<feature type="transmembrane region" description="Helical" evidence="2">
    <location>
        <begin position="36"/>
        <end position="56"/>
    </location>
</feature>
<dbReference type="Proteomes" id="UP000051530">
    <property type="component" value="Unassembled WGS sequence"/>
</dbReference>
<feature type="transmembrane region" description="Helical" evidence="2">
    <location>
        <begin position="12"/>
        <end position="30"/>
    </location>
</feature>
<dbReference type="AlphaFoldDB" id="A0A0R0LSB3"/>
<dbReference type="GO" id="GO:0005783">
    <property type="term" value="C:endoplasmic reticulum"/>
    <property type="evidence" value="ECO:0007669"/>
    <property type="project" value="InterPro"/>
</dbReference>
<keyword evidence="2" id="KW-0472">Membrane</keyword>
<dbReference type="OrthoDB" id="2190094at2759"/>
<name>A0A0R0LSB3_9MICR</name>
<dbReference type="PANTHER" id="PTHR28112:SF1">
    <property type="entry name" value="SRP-INDEPENDENT TARGETING PROTEIN 3"/>
    <property type="match status" value="1"/>
</dbReference>